<evidence type="ECO:0000259" key="7">
    <source>
        <dbReference type="Pfam" id="PF01435"/>
    </source>
</evidence>
<dbReference type="OrthoDB" id="9810445at2"/>
<dbReference type="PANTHER" id="PTHR22726">
    <property type="entry name" value="METALLOENDOPEPTIDASE OMA1"/>
    <property type="match status" value="1"/>
</dbReference>
<evidence type="ECO:0000256" key="1">
    <source>
        <dbReference type="ARBA" id="ARBA00001947"/>
    </source>
</evidence>
<dbReference type="Gene3D" id="3.30.2010.10">
    <property type="entry name" value="Metalloproteases ('zincins'), catalytic domain"/>
    <property type="match status" value="1"/>
</dbReference>
<dbReference type="EMBL" id="SNXC01000013">
    <property type="protein sequence ID" value="TDO96906.1"/>
    <property type="molecule type" value="Genomic_DNA"/>
</dbReference>
<evidence type="ECO:0000256" key="6">
    <source>
        <dbReference type="ARBA" id="ARBA00023049"/>
    </source>
</evidence>
<feature type="domain" description="Peptidase M48" evidence="7">
    <location>
        <begin position="73"/>
        <end position="253"/>
    </location>
</feature>
<dbReference type="CDD" id="cd07324">
    <property type="entry name" value="M48C_Oma1-like"/>
    <property type="match status" value="1"/>
</dbReference>
<keyword evidence="5" id="KW-0862">Zinc</keyword>
<protein>
    <submittedName>
        <fullName evidence="8">Peptidase M48-like protein</fullName>
    </submittedName>
</protein>
<proteinExistence type="predicted"/>
<gene>
    <name evidence="8" type="ORF">DFP79_2675</name>
</gene>
<dbReference type="AlphaFoldDB" id="A0A4R6M704"/>
<dbReference type="GO" id="GO:0016020">
    <property type="term" value="C:membrane"/>
    <property type="evidence" value="ECO:0007669"/>
    <property type="project" value="TreeGrafter"/>
</dbReference>
<dbReference type="RefSeq" id="WP_133504399.1">
    <property type="nucleotide sequence ID" value="NZ_SNXC01000013.1"/>
</dbReference>
<keyword evidence="3" id="KW-0479">Metal-binding</keyword>
<evidence type="ECO:0000256" key="3">
    <source>
        <dbReference type="ARBA" id="ARBA00022723"/>
    </source>
</evidence>
<evidence type="ECO:0000313" key="8">
    <source>
        <dbReference type="EMBL" id="TDO96906.1"/>
    </source>
</evidence>
<keyword evidence="6" id="KW-0482">Metalloprotease</keyword>
<organism evidence="8 9">
    <name type="scientific">Marinomonas balearica</name>
    <dbReference type="NCBI Taxonomy" id="491947"/>
    <lineage>
        <taxon>Bacteria</taxon>
        <taxon>Pseudomonadati</taxon>
        <taxon>Pseudomonadota</taxon>
        <taxon>Gammaproteobacteria</taxon>
        <taxon>Oceanospirillales</taxon>
        <taxon>Oceanospirillaceae</taxon>
        <taxon>Marinomonas</taxon>
    </lineage>
</organism>
<dbReference type="Proteomes" id="UP000294656">
    <property type="component" value="Unassembled WGS sequence"/>
</dbReference>
<dbReference type="GO" id="GO:0004222">
    <property type="term" value="F:metalloendopeptidase activity"/>
    <property type="evidence" value="ECO:0007669"/>
    <property type="project" value="InterPro"/>
</dbReference>
<comment type="cofactor">
    <cofactor evidence="1">
        <name>Zn(2+)</name>
        <dbReference type="ChEBI" id="CHEBI:29105"/>
    </cofactor>
</comment>
<dbReference type="PANTHER" id="PTHR22726:SF1">
    <property type="entry name" value="METALLOENDOPEPTIDASE OMA1, MITOCHONDRIAL"/>
    <property type="match status" value="1"/>
</dbReference>
<comment type="caution">
    <text evidence="8">The sequence shown here is derived from an EMBL/GenBank/DDBJ whole genome shotgun (WGS) entry which is preliminary data.</text>
</comment>
<evidence type="ECO:0000313" key="9">
    <source>
        <dbReference type="Proteomes" id="UP000294656"/>
    </source>
</evidence>
<keyword evidence="4" id="KW-0378">Hydrolase</keyword>
<evidence type="ECO:0000256" key="2">
    <source>
        <dbReference type="ARBA" id="ARBA00022670"/>
    </source>
</evidence>
<accession>A0A4R6M704</accession>
<dbReference type="InterPro" id="IPR051156">
    <property type="entry name" value="Mito/Outer_Membr_Metalloprot"/>
</dbReference>
<reference evidence="8 9" key="1">
    <citation type="submission" date="2019-03" db="EMBL/GenBank/DDBJ databases">
        <title>Genomic Encyclopedia of Type Strains, Phase III (KMG-III): the genomes of soil and plant-associated and newly described type strains.</title>
        <authorList>
            <person name="Whitman W."/>
        </authorList>
    </citation>
    <scope>NUCLEOTIDE SEQUENCE [LARGE SCALE GENOMIC DNA]</scope>
    <source>
        <strain evidence="8 9">CECT 7378</strain>
    </source>
</reference>
<evidence type="ECO:0000256" key="5">
    <source>
        <dbReference type="ARBA" id="ARBA00022833"/>
    </source>
</evidence>
<dbReference type="GO" id="GO:0051603">
    <property type="term" value="P:proteolysis involved in protein catabolic process"/>
    <property type="evidence" value="ECO:0007669"/>
    <property type="project" value="TreeGrafter"/>
</dbReference>
<dbReference type="GO" id="GO:0046872">
    <property type="term" value="F:metal ion binding"/>
    <property type="evidence" value="ECO:0007669"/>
    <property type="project" value="UniProtKB-KW"/>
</dbReference>
<keyword evidence="9" id="KW-1185">Reference proteome</keyword>
<dbReference type="Pfam" id="PF01435">
    <property type="entry name" value="Peptidase_M48"/>
    <property type="match status" value="1"/>
</dbReference>
<keyword evidence="2" id="KW-0645">Protease</keyword>
<evidence type="ECO:0000256" key="4">
    <source>
        <dbReference type="ARBA" id="ARBA00022801"/>
    </source>
</evidence>
<name>A0A4R6M704_9GAMM</name>
<dbReference type="InterPro" id="IPR001915">
    <property type="entry name" value="Peptidase_M48"/>
</dbReference>
<sequence length="475" mass="53495">MQRITKTIITLFALPILVLGLATYSIAADKIPDLEAIKDERSLSNPSYVLGQYWFRKYNGSNALIDFPPAYEYLSNTVSQLSSYSNLNNKTVETSLLNSTQANAFVLPGNHLFIYSDILSLIKEEDELYALLAHEISHLELRHYERRLYNTEQEKKRLLLLLAAGVAAAIIGKDADTTSALWIGGIANQATNQLAYSRENEQEADRRGRQLLNNIGIPSGAMTKLFNEFLKNSLGGNKLEFLSTHPLPQTRLSDSITGESQTPLSTSILEKNNQKQYGFGFFRATLIAYRALLDDRPYRYIQNQQLSSDETLFAQAIVSYQSNSLLNTIETLNKIELSNRFTDYLLVLTHIKSNNISKAKRQLNNRLELAPNDPIFAPLLAQLEDNEYLPYSLNEPQFELRLKLKSNIDIAVTKEDNTSALIYKSLMEFNKGKADIAQGLITRAQKQGGDKATTDNLLTYYQNILEAEKASDITP</sequence>